<dbReference type="Gramene" id="ONK65827">
    <property type="protein sequence ID" value="ONK65827"/>
    <property type="gene ID" value="A4U43_C06F1380"/>
</dbReference>
<dbReference type="SUPFAM" id="SSF51126">
    <property type="entry name" value="Pectin lyase-like"/>
    <property type="match status" value="1"/>
</dbReference>
<proteinExistence type="predicted"/>
<dbReference type="InterPro" id="IPR012334">
    <property type="entry name" value="Pectin_lyas_fold"/>
</dbReference>
<dbReference type="PANTHER" id="PTHR33928:SF7">
    <property type="entry name" value="POLYGALACTURONASE QRT3"/>
    <property type="match status" value="1"/>
</dbReference>
<dbReference type="InterPro" id="IPR024535">
    <property type="entry name" value="RHGA/B-epi-like_pectate_lyase"/>
</dbReference>
<dbReference type="Proteomes" id="UP000243459">
    <property type="component" value="Chromosome 6"/>
</dbReference>
<dbReference type="Pfam" id="PF12708">
    <property type="entry name" value="Pect-lyase_RHGA_epim"/>
    <property type="match status" value="1"/>
</dbReference>
<name>A0A5P1EKV1_ASPOF</name>
<feature type="signal peptide" evidence="1">
    <location>
        <begin position="1"/>
        <end position="32"/>
    </location>
</feature>
<reference evidence="4" key="1">
    <citation type="journal article" date="2017" name="Nat. Commun.">
        <title>The asparagus genome sheds light on the origin and evolution of a young Y chromosome.</title>
        <authorList>
            <person name="Harkess A."/>
            <person name="Zhou J."/>
            <person name="Xu C."/>
            <person name="Bowers J.E."/>
            <person name="Van der Hulst R."/>
            <person name="Ayyampalayam S."/>
            <person name="Mercati F."/>
            <person name="Riccardi P."/>
            <person name="McKain M.R."/>
            <person name="Kakrana A."/>
            <person name="Tang H."/>
            <person name="Ray J."/>
            <person name="Groenendijk J."/>
            <person name="Arikit S."/>
            <person name="Mathioni S.M."/>
            <person name="Nakano M."/>
            <person name="Shan H."/>
            <person name="Telgmann-Rauber A."/>
            <person name="Kanno A."/>
            <person name="Yue Z."/>
            <person name="Chen H."/>
            <person name="Li W."/>
            <person name="Chen Y."/>
            <person name="Xu X."/>
            <person name="Zhang Y."/>
            <person name="Luo S."/>
            <person name="Chen H."/>
            <person name="Gao J."/>
            <person name="Mao Z."/>
            <person name="Pires J.C."/>
            <person name="Luo M."/>
            <person name="Kudrna D."/>
            <person name="Wing R.A."/>
            <person name="Meyers B.C."/>
            <person name="Yi K."/>
            <person name="Kong H."/>
            <person name="Lavrijsen P."/>
            <person name="Sunseri F."/>
            <person name="Falavigna A."/>
            <person name="Ye Y."/>
            <person name="Leebens-Mack J.H."/>
            <person name="Chen G."/>
        </authorList>
    </citation>
    <scope>NUCLEOTIDE SEQUENCE [LARGE SCALE GENOMIC DNA]</scope>
    <source>
        <strain evidence="4">cv. DH0086</strain>
    </source>
</reference>
<accession>A0A5P1EKV1</accession>
<feature type="chain" id="PRO_5024274758" description="Rhamnogalacturonase A/B/Epimerase-like pectate lyase domain-containing protein" evidence="1">
    <location>
        <begin position="33"/>
        <end position="495"/>
    </location>
</feature>
<dbReference type="InterPro" id="IPR011050">
    <property type="entry name" value="Pectin_lyase_fold/virulence"/>
</dbReference>
<dbReference type="FunFam" id="2.160.20.10:FF:000046">
    <property type="entry name" value="Polygalacturonase QRT3"/>
    <property type="match status" value="1"/>
</dbReference>
<feature type="domain" description="Rhamnogalacturonase A/B/Epimerase-like pectate lyase" evidence="2">
    <location>
        <begin position="81"/>
        <end position="313"/>
    </location>
</feature>
<evidence type="ECO:0000313" key="3">
    <source>
        <dbReference type="EMBL" id="ONK65827.1"/>
    </source>
</evidence>
<dbReference type="PANTHER" id="PTHR33928">
    <property type="entry name" value="POLYGALACTURONASE QRT3"/>
    <property type="match status" value="1"/>
</dbReference>
<dbReference type="InterPro" id="IPR039279">
    <property type="entry name" value="QRT3-like"/>
</dbReference>
<dbReference type="Gene3D" id="2.160.20.10">
    <property type="entry name" value="Single-stranded right-handed beta-helix, Pectin lyase-like"/>
    <property type="match status" value="1"/>
</dbReference>
<dbReference type="AlphaFoldDB" id="A0A5P1EKV1"/>
<dbReference type="OMA" id="HAYVENM"/>
<evidence type="ECO:0000313" key="4">
    <source>
        <dbReference type="Proteomes" id="UP000243459"/>
    </source>
</evidence>
<keyword evidence="1" id="KW-0732">Signal</keyword>
<dbReference type="EMBL" id="CM007386">
    <property type="protein sequence ID" value="ONK65827.1"/>
    <property type="molecule type" value="Genomic_DNA"/>
</dbReference>
<organism evidence="3 4">
    <name type="scientific">Asparagus officinalis</name>
    <name type="common">Garden asparagus</name>
    <dbReference type="NCBI Taxonomy" id="4686"/>
    <lineage>
        <taxon>Eukaryota</taxon>
        <taxon>Viridiplantae</taxon>
        <taxon>Streptophyta</taxon>
        <taxon>Embryophyta</taxon>
        <taxon>Tracheophyta</taxon>
        <taxon>Spermatophyta</taxon>
        <taxon>Magnoliopsida</taxon>
        <taxon>Liliopsida</taxon>
        <taxon>Asparagales</taxon>
        <taxon>Asparagaceae</taxon>
        <taxon>Asparagoideae</taxon>
        <taxon>Asparagus</taxon>
    </lineage>
</organism>
<dbReference type="GO" id="GO:0004650">
    <property type="term" value="F:polygalacturonase activity"/>
    <property type="evidence" value="ECO:0007669"/>
    <property type="project" value="InterPro"/>
</dbReference>
<gene>
    <name evidence="3" type="ORF">A4U43_C06F1380</name>
</gene>
<evidence type="ECO:0000256" key="1">
    <source>
        <dbReference type="SAM" id="SignalP"/>
    </source>
</evidence>
<evidence type="ECO:0000259" key="2">
    <source>
        <dbReference type="Pfam" id="PF12708"/>
    </source>
</evidence>
<keyword evidence="4" id="KW-1185">Reference proteome</keyword>
<protein>
    <recommendedName>
        <fullName evidence="2">Rhamnogalacturonase A/B/Epimerase-like pectate lyase domain-containing protein</fullName>
    </recommendedName>
</protein>
<sequence length="495" mass="51973">MIKGRAGNGGSSFGHLFLPLLVLGLITGLVSAASPKARADGAHKHRERTDRRIERVMAEVAAGTAPASAPASPSGSRVYHVTDYGADPTGSADSTSAIRRAISDAFNAPSDHDLMAGIKDVGGAELHLDGGSYLISNPVALPSSGGGNFRIHGGSLRASDDFPTDRYLIELWSSAASSSQSARAAANATELLSTSGYDYEYITLRDLMLDANYRGGGVAVVNSLRTTIDNCYIVHFESDGVWVKGGHETFIRGNYIGQHITAGGDPGERNFSGNGINLNGNDNAVTDTVIFSAATGVLVSGQANTLTGVHCYNKATAFGGTGIYLKLPNLTQTRIVNCYLDFTSIVSEDPVQLVVSNSFFLGGGNVVFKSVKGVIKSVNVVDNLFSGGKGTDIVRLDETNGGFTDVDGVFVERNGVDGMTARSTAARATVKSNGTTWTVDFSPVLLFPNRIDHVLYSLQAESGFPNHALRNVSSNRVVIQAGRGRSGSSNRTRGG</sequence>